<accession>A0A6G0SXB1</accession>
<organism evidence="1 2">
    <name type="scientific">Aphis glycines</name>
    <name type="common">Soybean aphid</name>
    <dbReference type="NCBI Taxonomy" id="307491"/>
    <lineage>
        <taxon>Eukaryota</taxon>
        <taxon>Metazoa</taxon>
        <taxon>Ecdysozoa</taxon>
        <taxon>Arthropoda</taxon>
        <taxon>Hexapoda</taxon>
        <taxon>Insecta</taxon>
        <taxon>Pterygota</taxon>
        <taxon>Neoptera</taxon>
        <taxon>Paraneoptera</taxon>
        <taxon>Hemiptera</taxon>
        <taxon>Sternorrhyncha</taxon>
        <taxon>Aphidomorpha</taxon>
        <taxon>Aphidoidea</taxon>
        <taxon>Aphididae</taxon>
        <taxon>Aphidini</taxon>
        <taxon>Aphis</taxon>
        <taxon>Aphis</taxon>
    </lineage>
</organism>
<dbReference type="Proteomes" id="UP000475862">
    <property type="component" value="Unassembled WGS sequence"/>
</dbReference>
<name>A0A6G0SXB1_APHGL</name>
<keyword evidence="2" id="KW-1185">Reference proteome</keyword>
<gene>
    <name evidence="1" type="ORF">AGLY_017308</name>
</gene>
<reference evidence="1 2" key="1">
    <citation type="submission" date="2019-08" db="EMBL/GenBank/DDBJ databases">
        <title>The genome of the soybean aphid Biotype 1, its phylome, world population structure and adaptation to the North American continent.</title>
        <authorList>
            <person name="Giordano R."/>
            <person name="Donthu R.K."/>
            <person name="Hernandez A.G."/>
            <person name="Wright C.L."/>
            <person name="Zimin A.V."/>
        </authorList>
    </citation>
    <scope>NUCLEOTIDE SEQUENCE [LARGE SCALE GENOMIC DNA]</scope>
    <source>
        <tissue evidence="1">Whole aphids</tissue>
    </source>
</reference>
<proteinExistence type="predicted"/>
<dbReference type="EMBL" id="VYZN01001410">
    <property type="protein sequence ID" value="KAE9522297.1"/>
    <property type="molecule type" value="Genomic_DNA"/>
</dbReference>
<sequence length="442" mass="52264">MQGIMENSRKKLIQTEVGSFTAILKYDFTESWKILEFYEYSIGKKTYLILKIQGILDNSRKKGELLNILLEQIHSNGNVTHLKYMESWKNPEKRGIIEYTIGKNTILGKIKKKNGINGDIESWKIPEKRGIIEYTIGNNTYLRESWKIPEKRGIIEYTNGKNRCYWKNTYLNINKYKEILINSKKKKGNYLNITTLGKNTLFEESWKIPEKRGIIEYTIGNNTYLRILGKIKKKNGINGDFIGYNTYLRYMESWKNPEKRGIIEYTIGKNTIKMQGILENSRKILNLMNKLLEIIHSSVRNIYEKNTFKKKFIYAVFFEQLRFCSAYISHNQNMNSFITLIKLGMMFDEISLVVIFLDRLYPHNIFKLEDQCSTNRVMSLKKQIILKPKSKIRKHFVVTKVMYLYTLLNLLWAQYAFSKSKELPYRVRAAIETSYLVYIIIK</sequence>
<evidence type="ECO:0000313" key="1">
    <source>
        <dbReference type="EMBL" id="KAE9522297.1"/>
    </source>
</evidence>
<protein>
    <submittedName>
        <fullName evidence="1">Uncharacterized protein</fullName>
    </submittedName>
</protein>
<dbReference type="AlphaFoldDB" id="A0A6G0SXB1"/>
<comment type="caution">
    <text evidence="1">The sequence shown here is derived from an EMBL/GenBank/DDBJ whole genome shotgun (WGS) entry which is preliminary data.</text>
</comment>
<evidence type="ECO:0000313" key="2">
    <source>
        <dbReference type="Proteomes" id="UP000475862"/>
    </source>
</evidence>